<dbReference type="PROSITE" id="PS00108">
    <property type="entry name" value="PROTEIN_KINASE_ST"/>
    <property type="match status" value="1"/>
</dbReference>
<dbReference type="Proteomes" id="UP001470230">
    <property type="component" value="Unassembled WGS sequence"/>
</dbReference>
<dbReference type="InterPro" id="IPR011009">
    <property type="entry name" value="Kinase-like_dom_sf"/>
</dbReference>
<dbReference type="Gene3D" id="3.80.10.10">
    <property type="entry name" value="Ribonuclease Inhibitor"/>
    <property type="match status" value="6"/>
</dbReference>
<evidence type="ECO:0000313" key="3">
    <source>
        <dbReference type="EMBL" id="KAK8846898.1"/>
    </source>
</evidence>
<dbReference type="PROSITE" id="PS50011">
    <property type="entry name" value="PROTEIN_KINASE_DOM"/>
    <property type="match status" value="1"/>
</dbReference>
<dbReference type="InterPro" id="IPR008271">
    <property type="entry name" value="Ser/Thr_kinase_AS"/>
</dbReference>
<feature type="domain" description="Protein kinase" evidence="2">
    <location>
        <begin position="21"/>
        <end position="300"/>
    </location>
</feature>
<dbReference type="InterPro" id="IPR053139">
    <property type="entry name" value="Surface_bspA-like"/>
</dbReference>
<dbReference type="Gene3D" id="1.10.510.10">
    <property type="entry name" value="Transferase(Phosphotransferase) domain 1"/>
    <property type="match status" value="1"/>
</dbReference>
<dbReference type="InterPro" id="IPR000719">
    <property type="entry name" value="Prot_kinase_dom"/>
</dbReference>
<keyword evidence="1" id="KW-1133">Transmembrane helix</keyword>
<dbReference type="InterPro" id="IPR032675">
    <property type="entry name" value="LRR_dom_sf"/>
</dbReference>
<sequence>MNGNKGKSDLKSKFKIDINTFEKKEKIKSGGFGMVFKVFCPNNNEYYAAKIITYVNNEKQNMTDREIEIMMNLQHPTIINFIGYSLMDFEGKFAVTIIMDLANKGSLDQLLQNSEKSLAYLDYNNTARQIILVGITRGMMILHQHNILHRDLKPGNILLDDYLHPLISDFGLSTFYEKKDKSDSLKTSITENCGTPIYMAPEVISDNFFDGKSDVYSFGILMFEILTETVPYPELENKKITLFQFYQKVIDNYRPQFTVPIKKSFKELIEKCWSKDPNERPTFEEIFNKLKYNKNDDQYLLDDVDIDEFIMYVEDITDDNYVNDVNIYNNIYNLMNKQSVDIQNKKILFSKFNMLPVKIQQKFIETIIKQIKNEELHNCFKNVNNLLIYFLTFIKSSRKKNCFEMSSIKPDDILMNTQEKYLRFNILSNFVETLVSNKSFNLNTFIDLLKKIKNISIEISYPTNSFDKAFELLKKCRKRCNFNISVFITKVEETDDKLIKNSMINSIRFDSHVSTIKDNSFFEYYSLKSVTIPSSVKKIGMNAFLGCFSLKEIVIPSSVAEIGCNTFKDCQNLEQITIPSSITTIKSHLFDGCQSLKHISIPSSVISIEDYAFNDCKSLTQMIIPSSVLSIGDFAFNGCSSLKRLFISSSVKVIGHYAFKDCSSLIYAEVPILERYGTGIFDGCLLSEIKLHSSLIEIDKNTLCYCQSVKKIIIPSSVVAINDYSFSNFNQLEEIFIPDSVTRIGMNAFSQCSSLIKVVIPFSVENIEMYTFEDCSALIEINIPPLVTTIQCFAFIGCSSLKKITIPQNVNNIEQGAFFGCQSITNISLPPQIKIIETGTFCGCDSLTNIIIPTSVSIIADYAFCGCISLKEITIPSSVSYIDEKTFCGCNSLTKIVIPESIKEIGESSFEHCISLSDVIIPSSVETIGAYSFKSCSSLKEIVIPSSVKYIADQAFFNCESLEKVVIHSELTSIQCGTFCECTSLKNINLPSSLQAIYGIAFAGCKSLEKIEIPDSVKKIGVGAFMECSSLINITIPPQITEINNQTFQGCSSLNTVSLPSMLRKIGYYSFAGCSSFSSITIPSSVKLIEEYAFHNCSSLITIKIPENIEFIEPCTFLNCESLTFVDLSKSVKTIGHHAFKNCSSLTKIDMSGVSEVGESIFQGCKSLNDTNILINWHFARILFGKNKKEHYLRVKLNNETYLKQREFHISLKSILTGACFLFILFILVNLVC</sequence>
<comment type="caution">
    <text evidence="3">The sequence shown here is derived from an EMBL/GenBank/DDBJ whole genome shotgun (WGS) entry which is preliminary data.</text>
</comment>
<gene>
    <name evidence="3" type="ORF">M9Y10_019463</name>
</gene>
<keyword evidence="1" id="KW-0472">Membrane</keyword>
<dbReference type="PANTHER" id="PTHR45661:SF3">
    <property type="entry name" value="IG-LIKE DOMAIN-CONTAINING PROTEIN"/>
    <property type="match status" value="1"/>
</dbReference>
<dbReference type="Pfam" id="PF00069">
    <property type="entry name" value="Pkinase"/>
    <property type="match status" value="1"/>
</dbReference>
<protein>
    <recommendedName>
        <fullName evidence="2">Protein kinase domain-containing protein</fullName>
    </recommendedName>
</protein>
<dbReference type="SUPFAM" id="SSF56112">
    <property type="entry name" value="Protein kinase-like (PK-like)"/>
    <property type="match status" value="1"/>
</dbReference>
<proteinExistence type="predicted"/>
<evidence type="ECO:0000313" key="4">
    <source>
        <dbReference type="Proteomes" id="UP001470230"/>
    </source>
</evidence>
<reference evidence="3 4" key="1">
    <citation type="submission" date="2024-04" db="EMBL/GenBank/DDBJ databases">
        <title>Tritrichomonas musculus Genome.</title>
        <authorList>
            <person name="Alves-Ferreira E."/>
            <person name="Grigg M."/>
            <person name="Lorenzi H."/>
            <person name="Galac M."/>
        </authorList>
    </citation>
    <scope>NUCLEOTIDE SEQUENCE [LARGE SCALE GENOMIC DNA]</scope>
    <source>
        <strain evidence="3 4">EAF2021</strain>
    </source>
</reference>
<keyword evidence="4" id="KW-1185">Reference proteome</keyword>
<accession>A0ABR2HGH6</accession>
<organism evidence="3 4">
    <name type="scientific">Tritrichomonas musculus</name>
    <dbReference type="NCBI Taxonomy" id="1915356"/>
    <lineage>
        <taxon>Eukaryota</taxon>
        <taxon>Metamonada</taxon>
        <taxon>Parabasalia</taxon>
        <taxon>Tritrichomonadida</taxon>
        <taxon>Tritrichomonadidae</taxon>
        <taxon>Tritrichomonas</taxon>
    </lineage>
</organism>
<dbReference type="SMART" id="SM00220">
    <property type="entry name" value="S_TKc"/>
    <property type="match status" value="1"/>
</dbReference>
<dbReference type="PANTHER" id="PTHR45661">
    <property type="entry name" value="SURFACE ANTIGEN"/>
    <property type="match status" value="1"/>
</dbReference>
<feature type="transmembrane region" description="Helical" evidence="1">
    <location>
        <begin position="1214"/>
        <end position="1232"/>
    </location>
</feature>
<dbReference type="Pfam" id="PF13306">
    <property type="entry name" value="LRR_5"/>
    <property type="match status" value="3"/>
</dbReference>
<evidence type="ECO:0000259" key="2">
    <source>
        <dbReference type="PROSITE" id="PS50011"/>
    </source>
</evidence>
<dbReference type="SUPFAM" id="SSF52058">
    <property type="entry name" value="L domain-like"/>
    <property type="match status" value="2"/>
</dbReference>
<name>A0ABR2HGH6_9EUKA</name>
<dbReference type="InterPro" id="IPR026906">
    <property type="entry name" value="LRR_5"/>
</dbReference>
<keyword evidence="1" id="KW-0812">Transmembrane</keyword>
<evidence type="ECO:0000256" key="1">
    <source>
        <dbReference type="SAM" id="Phobius"/>
    </source>
</evidence>
<dbReference type="Gene3D" id="3.40.50.12480">
    <property type="match status" value="1"/>
</dbReference>
<dbReference type="EMBL" id="JAPFFF010000028">
    <property type="protein sequence ID" value="KAK8846898.1"/>
    <property type="molecule type" value="Genomic_DNA"/>
</dbReference>